<evidence type="ECO:0000256" key="2">
    <source>
        <dbReference type="ARBA" id="ARBA00023175"/>
    </source>
</evidence>
<dbReference type="FunFam" id="3.40.850.10:FF:000178">
    <property type="entry name" value="Kinesin-related protein3"/>
    <property type="match status" value="1"/>
</dbReference>
<dbReference type="InterPro" id="IPR001752">
    <property type="entry name" value="Kinesin_motor_dom"/>
</dbReference>
<evidence type="ECO:0000259" key="7">
    <source>
        <dbReference type="PROSITE" id="PS50067"/>
    </source>
</evidence>
<feature type="coiled-coil region" evidence="4">
    <location>
        <begin position="771"/>
        <end position="798"/>
    </location>
</feature>
<feature type="region of interest" description="Disordered" evidence="5">
    <location>
        <begin position="1"/>
        <end position="24"/>
    </location>
</feature>
<dbReference type="SMART" id="SM00129">
    <property type="entry name" value="KISc"/>
    <property type="match status" value="1"/>
</dbReference>
<dbReference type="Gene3D" id="1.20.5.170">
    <property type="match status" value="1"/>
</dbReference>
<reference evidence="8 9" key="1">
    <citation type="submission" date="2024-01" db="EMBL/GenBank/DDBJ databases">
        <title>Genome assemblies of Stephania.</title>
        <authorList>
            <person name="Yang L."/>
        </authorList>
    </citation>
    <scope>NUCLEOTIDE SEQUENCE [LARGE SCALE GENOMIC DNA]</scope>
    <source>
        <strain evidence="8">QJT</strain>
        <tissue evidence="8">Leaf</tissue>
    </source>
</reference>
<dbReference type="GO" id="GO:0007018">
    <property type="term" value="P:microtubule-based movement"/>
    <property type="evidence" value="ECO:0007669"/>
    <property type="project" value="InterPro"/>
</dbReference>
<dbReference type="Pfam" id="PF00307">
    <property type="entry name" value="CH"/>
    <property type="match status" value="1"/>
</dbReference>
<gene>
    <name evidence="8" type="ORF">Sjap_020881</name>
</gene>
<dbReference type="Gene3D" id="1.10.418.10">
    <property type="entry name" value="Calponin-like domain"/>
    <property type="match status" value="1"/>
</dbReference>
<evidence type="ECO:0000256" key="1">
    <source>
        <dbReference type="ARBA" id="ARBA00010899"/>
    </source>
</evidence>
<dbReference type="SUPFAM" id="SSF47576">
    <property type="entry name" value="Calponin-homology domain, CH-domain"/>
    <property type="match status" value="1"/>
</dbReference>
<dbReference type="InterPro" id="IPR027417">
    <property type="entry name" value="P-loop_NTPase"/>
</dbReference>
<feature type="domain" description="Kinesin motor" evidence="7">
    <location>
        <begin position="583"/>
        <end position="757"/>
    </location>
</feature>
<keyword evidence="9" id="KW-1185">Reference proteome</keyword>
<dbReference type="InterPro" id="IPR027640">
    <property type="entry name" value="Kinesin-like_fam"/>
</dbReference>
<evidence type="ECO:0000256" key="5">
    <source>
        <dbReference type="SAM" id="MobiDB-lite"/>
    </source>
</evidence>
<organism evidence="8 9">
    <name type="scientific">Stephania japonica</name>
    <dbReference type="NCBI Taxonomy" id="461633"/>
    <lineage>
        <taxon>Eukaryota</taxon>
        <taxon>Viridiplantae</taxon>
        <taxon>Streptophyta</taxon>
        <taxon>Embryophyta</taxon>
        <taxon>Tracheophyta</taxon>
        <taxon>Spermatophyta</taxon>
        <taxon>Magnoliopsida</taxon>
        <taxon>Ranunculales</taxon>
        <taxon>Menispermaceae</taxon>
        <taxon>Menispermoideae</taxon>
        <taxon>Cissampelideae</taxon>
        <taxon>Stephania</taxon>
    </lineage>
</organism>
<dbReference type="EMBL" id="JBBNAE010000008">
    <property type="protein sequence ID" value="KAK9103627.1"/>
    <property type="molecule type" value="Genomic_DNA"/>
</dbReference>
<comment type="similarity">
    <text evidence="1">Belongs to the TRAFAC class myosin-kinesin ATPase superfamily. Kinesin family. KIN-14 subfamily.</text>
</comment>
<protein>
    <submittedName>
        <fullName evidence="8">Uncharacterized protein</fullName>
    </submittedName>
</protein>
<dbReference type="PANTHER" id="PTHR47972">
    <property type="entry name" value="KINESIN-LIKE PROTEIN KLP-3"/>
    <property type="match status" value="1"/>
</dbReference>
<dbReference type="Pfam" id="PF00225">
    <property type="entry name" value="Kinesin"/>
    <property type="match status" value="1"/>
</dbReference>
<accession>A0AAP0F495</accession>
<feature type="coiled-coil region" evidence="4">
    <location>
        <begin position="495"/>
        <end position="522"/>
    </location>
</feature>
<dbReference type="PANTHER" id="PTHR47972:SF14">
    <property type="entry name" value="KINESIN-LIKE PROTEIN KIN-14J"/>
    <property type="match status" value="1"/>
</dbReference>
<dbReference type="Proteomes" id="UP001417504">
    <property type="component" value="Unassembled WGS sequence"/>
</dbReference>
<dbReference type="PROSITE" id="PS50021">
    <property type="entry name" value="CH"/>
    <property type="match status" value="1"/>
</dbReference>
<comment type="caution">
    <text evidence="8">The sequence shown here is derived from an EMBL/GenBank/DDBJ whole genome shotgun (WGS) entry which is preliminary data.</text>
</comment>
<evidence type="ECO:0000259" key="6">
    <source>
        <dbReference type="PROSITE" id="PS50021"/>
    </source>
</evidence>
<evidence type="ECO:0000313" key="8">
    <source>
        <dbReference type="EMBL" id="KAK9103627.1"/>
    </source>
</evidence>
<dbReference type="GO" id="GO:0005524">
    <property type="term" value="F:ATP binding"/>
    <property type="evidence" value="ECO:0007669"/>
    <property type="project" value="InterPro"/>
</dbReference>
<comment type="caution">
    <text evidence="3">Lacks conserved residue(s) required for the propagation of feature annotation.</text>
</comment>
<feature type="region of interest" description="Disordered" evidence="5">
    <location>
        <begin position="898"/>
        <end position="924"/>
    </location>
</feature>
<dbReference type="GO" id="GO:0008017">
    <property type="term" value="F:microtubule binding"/>
    <property type="evidence" value="ECO:0007669"/>
    <property type="project" value="InterPro"/>
</dbReference>
<keyword evidence="2" id="KW-0505">Motor protein</keyword>
<dbReference type="GO" id="GO:0003777">
    <property type="term" value="F:microtubule motor activity"/>
    <property type="evidence" value="ECO:0007669"/>
    <property type="project" value="InterPro"/>
</dbReference>
<feature type="region of interest" description="Disordered" evidence="5">
    <location>
        <begin position="938"/>
        <end position="967"/>
    </location>
</feature>
<name>A0AAP0F495_9MAGN</name>
<dbReference type="InterPro" id="IPR031852">
    <property type="entry name" value="Vik1/Cik1_MT-bd"/>
</dbReference>
<keyword evidence="4" id="KW-0175">Coiled coil</keyword>
<feature type="coiled-coil region" evidence="4">
    <location>
        <begin position="343"/>
        <end position="430"/>
    </location>
</feature>
<evidence type="ECO:0000256" key="4">
    <source>
        <dbReference type="SAM" id="Coils"/>
    </source>
</evidence>
<feature type="domain" description="Calponin-homology (CH)" evidence="6">
    <location>
        <begin position="28"/>
        <end position="135"/>
    </location>
</feature>
<dbReference type="Gene3D" id="3.40.850.10">
    <property type="entry name" value="Kinesin motor domain"/>
    <property type="match status" value="2"/>
</dbReference>
<dbReference type="InterPro" id="IPR036961">
    <property type="entry name" value="Kinesin_motor_dom_sf"/>
</dbReference>
<dbReference type="AlphaFoldDB" id="A0AAP0F495"/>
<sequence length="995" mass="110695">MTSKSDKSRHENGELSTSNGASSVGIDESQRADLVAWLNDVVPNLGLRAEASGEQLRVHLTDGTVFRALLSKLSAELVEEVDISGLSYESPLGIVKRFLAVISEMGLPKFEVSDLEQGSMKKVIVSLWAFRSQFLNHHGDDGNSPSSPVKSGNQPRKRWKLTKVEPMEGIDSFGGQPPDGQNNLVLKEDKRKNFTELKSLRVLRNPMISEPSSALLHHVGHKFHEVFQLKQGGYADLPAAKISEMMKSNSLDNAPTQSLLSVVNGILDESIERKNAEIPHRVGCLLRKVVQEIERRLSTQSEHIRTQNNLYKSREEKYQSRIRALEAIVAGAGEETQIAMSRLQVVKTEKTKMEQKKELEEQDKVRLMKEKDHSDLAISMLKQQLDGTKKTYEQQQLHLETKARNAQEELEKKLKELECLLSNSRKKEKELEAFSVSKAQIWNSKKVSYLNSIDSQFQALQGLRAASMSIKHEVVKTQRSYSAEFNRLGLKLKDLAEAAENYHAVLEENRRLYNEVQDLKGNIRVYCRIRPFLPGQSKKHSTIEYIGDNGELVVANPSKQGKENHRLFKFNKGAICLFLPVFLDVQMRSSQPNGLAVPDASMHPVNSTGDVLELMHTGLTNRAVGATALNERSSRSHSVLTVHVRGSDLETGAALRGNLHLVDLAGSERVDRSEVTGDRLKEAQHINKSLSALGDVIFALAQKSPHVPYRNSKLTQVLQSSLGGQAKTLMFVQLNPDVESFSETVSTLKFAERVSGVELGAARSNKEGRDVKELMEQVTSLKDTIAKKDEEIERLQLLKDPRTMSPSVNNEKRSSSSPKVGASSPRRHSLDGEFQPSRRLSSGKVSALADKAIYYPNNNSDDKHSEAGSQLSMDAMVDRNQISPPDDELLGFSGADSEERLSDISDGGLSMGTETDGSISGAMDSSLFLEGSKPVESAQKSKLATKVPRPPPKLAQSTLTRPSSLKDLRKSTSMCEKIAFSRQFIRNEEYYYNYR</sequence>
<dbReference type="PRINTS" id="PR00380">
    <property type="entry name" value="KINESINHEAVY"/>
</dbReference>
<feature type="compositionally biased region" description="Basic and acidic residues" evidence="5">
    <location>
        <begin position="1"/>
        <end position="13"/>
    </location>
</feature>
<dbReference type="PROSITE" id="PS50067">
    <property type="entry name" value="KINESIN_MOTOR_2"/>
    <property type="match status" value="1"/>
</dbReference>
<evidence type="ECO:0000256" key="3">
    <source>
        <dbReference type="PROSITE-ProRule" id="PRU00283"/>
    </source>
</evidence>
<dbReference type="InterPro" id="IPR001715">
    <property type="entry name" value="CH_dom"/>
</dbReference>
<proteinExistence type="inferred from homology"/>
<dbReference type="InterPro" id="IPR036872">
    <property type="entry name" value="CH_dom_sf"/>
</dbReference>
<feature type="region of interest" description="Disordered" evidence="5">
    <location>
        <begin position="799"/>
        <end position="845"/>
    </location>
</feature>
<dbReference type="Pfam" id="PF16796">
    <property type="entry name" value="Microtub_bd"/>
    <property type="match status" value="1"/>
</dbReference>
<evidence type="ECO:0000313" key="9">
    <source>
        <dbReference type="Proteomes" id="UP001417504"/>
    </source>
</evidence>
<feature type="compositionally biased region" description="Low complexity" evidence="5">
    <location>
        <begin position="815"/>
        <end position="824"/>
    </location>
</feature>
<dbReference type="SUPFAM" id="SSF52540">
    <property type="entry name" value="P-loop containing nucleoside triphosphate hydrolases"/>
    <property type="match status" value="1"/>
</dbReference>
<dbReference type="SMART" id="SM00033">
    <property type="entry name" value="CH"/>
    <property type="match status" value="1"/>
</dbReference>
<dbReference type="GO" id="GO:0015630">
    <property type="term" value="C:microtubule cytoskeleton"/>
    <property type="evidence" value="ECO:0007669"/>
    <property type="project" value="TreeGrafter"/>
</dbReference>